<feature type="region of interest" description="Disordered" evidence="2">
    <location>
        <begin position="1"/>
        <end position="28"/>
    </location>
</feature>
<feature type="coiled-coil region" evidence="1">
    <location>
        <begin position="91"/>
        <end position="125"/>
    </location>
</feature>
<name>A0ABQ7Q7M2_PLUXY</name>
<evidence type="ECO:0000313" key="4">
    <source>
        <dbReference type="EMBL" id="KAG7301201.1"/>
    </source>
</evidence>
<dbReference type="Proteomes" id="UP000823941">
    <property type="component" value="Chromosome 19"/>
</dbReference>
<sequence>MNRSQSESDLQLQEMESQTTNVTPTNFMSQRVLRAKKRKESDSISPKVQTEICDLADFKEEMRSMISSLFTAQQNEIKKINPTLRQIQETNASIQSSIAFLTAQNEDLKKKIDQLELKTKEDRKQIYILEDKIESMQKGNRKANFEIKNVPKKPNETKEDLIKMVTCLSTSVAANVTPADVMDIYRVRGKQEGVLTTPVVVEMSSTIPKTDLLKKCKLFNTMNKSKLRAKHLGFVTSEETAVFISEQLTPKSSRLYFLARDLIKSTEFKFCWTSYGNVYVRKTENSPIITITSEAQINQLLQKA</sequence>
<accession>A0ABQ7Q7M2</accession>
<evidence type="ECO:0000256" key="1">
    <source>
        <dbReference type="SAM" id="Coils"/>
    </source>
</evidence>
<protein>
    <recommendedName>
        <fullName evidence="3">FP protein C-terminal domain-containing protein</fullName>
    </recommendedName>
</protein>
<feature type="domain" description="FP protein C-terminal" evidence="3">
    <location>
        <begin position="249"/>
        <end position="300"/>
    </location>
</feature>
<organism evidence="4 5">
    <name type="scientific">Plutella xylostella</name>
    <name type="common">Diamondback moth</name>
    <name type="synonym">Plutella maculipennis</name>
    <dbReference type="NCBI Taxonomy" id="51655"/>
    <lineage>
        <taxon>Eukaryota</taxon>
        <taxon>Metazoa</taxon>
        <taxon>Ecdysozoa</taxon>
        <taxon>Arthropoda</taxon>
        <taxon>Hexapoda</taxon>
        <taxon>Insecta</taxon>
        <taxon>Pterygota</taxon>
        <taxon>Neoptera</taxon>
        <taxon>Endopterygota</taxon>
        <taxon>Lepidoptera</taxon>
        <taxon>Glossata</taxon>
        <taxon>Ditrysia</taxon>
        <taxon>Yponomeutoidea</taxon>
        <taxon>Plutellidae</taxon>
        <taxon>Plutella</taxon>
    </lineage>
</organism>
<comment type="caution">
    <text evidence="4">The sequence shown here is derived from an EMBL/GenBank/DDBJ whole genome shotgun (WGS) entry which is preliminary data.</text>
</comment>
<evidence type="ECO:0000313" key="5">
    <source>
        <dbReference type="Proteomes" id="UP000823941"/>
    </source>
</evidence>
<evidence type="ECO:0000256" key="2">
    <source>
        <dbReference type="SAM" id="MobiDB-lite"/>
    </source>
</evidence>
<evidence type="ECO:0000259" key="3">
    <source>
        <dbReference type="Pfam" id="PF25298"/>
    </source>
</evidence>
<gene>
    <name evidence="4" type="ORF">JYU34_014073</name>
</gene>
<dbReference type="InterPro" id="IPR057251">
    <property type="entry name" value="FP_C"/>
</dbReference>
<reference evidence="4 5" key="1">
    <citation type="submission" date="2021-06" db="EMBL/GenBank/DDBJ databases">
        <title>A haploid diamondback moth (Plutella xylostella L.) genome assembly resolves 31 chromosomes and identifies a diamide resistance mutation.</title>
        <authorList>
            <person name="Ward C.M."/>
            <person name="Perry K.D."/>
            <person name="Baker G."/>
            <person name="Powis K."/>
            <person name="Heckel D.G."/>
            <person name="Baxter S.W."/>
        </authorList>
    </citation>
    <scope>NUCLEOTIDE SEQUENCE [LARGE SCALE GENOMIC DNA]</scope>
    <source>
        <strain evidence="4 5">LV</strain>
        <tissue evidence="4">Single pupa</tissue>
    </source>
</reference>
<keyword evidence="5" id="KW-1185">Reference proteome</keyword>
<keyword evidence="1" id="KW-0175">Coiled coil</keyword>
<proteinExistence type="predicted"/>
<dbReference type="EMBL" id="JAHIBW010000019">
    <property type="protein sequence ID" value="KAG7301201.1"/>
    <property type="molecule type" value="Genomic_DNA"/>
</dbReference>
<dbReference type="Pfam" id="PF25298">
    <property type="entry name" value="Baculo_FP_2nd"/>
    <property type="match status" value="1"/>
</dbReference>